<dbReference type="SMART" id="SM00829">
    <property type="entry name" value="PKS_ER"/>
    <property type="match status" value="1"/>
</dbReference>
<dbReference type="InterPro" id="IPR020843">
    <property type="entry name" value="ER"/>
</dbReference>
<dbReference type="Pfam" id="PF08240">
    <property type="entry name" value="ADH_N"/>
    <property type="match status" value="1"/>
</dbReference>
<evidence type="ECO:0000259" key="1">
    <source>
        <dbReference type="SMART" id="SM00829"/>
    </source>
</evidence>
<organism evidence="2 3">
    <name type="scientific">Cytospora paraplurivora</name>
    <dbReference type="NCBI Taxonomy" id="2898453"/>
    <lineage>
        <taxon>Eukaryota</taxon>
        <taxon>Fungi</taxon>
        <taxon>Dikarya</taxon>
        <taxon>Ascomycota</taxon>
        <taxon>Pezizomycotina</taxon>
        <taxon>Sordariomycetes</taxon>
        <taxon>Sordariomycetidae</taxon>
        <taxon>Diaporthales</taxon>
        <taxon>Cytosporaceae</taxon>
        <taxon>Cytospora</taxon>
    </lineage>
</organism>
<sequence length="365" mass="39474">MRALVAPKYCKPEDYEVIELPIPEIKTSNEVLIRIHAASVQTGDCAFASGRGRLFIPMPFPMILSHEGAGVVASVGSDVKTLKPGDAVYGLGIKHPMGPIWKNHQGWCADYAVTTEDLLLPKPSYLTFEEAASLLGSTVTALQIIAKATALNPAAFPNGSLEDKRVLVTAGLGATTSIAVQVAKNVLGAKEVITTVSTAKVPLLERLIPGVVDKAVDYQTQDVLEEIGKGRVDLLYNSRPDVTSYFPLMEPKNGVVAAILAIPPSRTLKESMGPEFVPCWLGWLLDMAQLWYRWKLRGTNVRLLFNQGNPGVREDLEKAGEIIATGKVKAVTNVVPLDDLETVKRRCEEVLALKSGVGKLVVKLV</sequence>
<dbReference type="Proteomes" id="UP001320245">
    <property type="component" value="Unassembled WGS sequence"/>
</dbReference>
<dbReference type="PANTHER" id="PTHR11695">
    <property type="entry name" value="ALCOHOL DEHYDROGENASE RELATED"/>
    <property type="match status" value="1"/>
</dbReference>
<dbReference type="CDD" id="cd05289">
    <property type="entry name" value="MDR_like_2"/>
    <property type="match status" value="1"/>
</dbReference>
<evidence type="ECO:0000313" key="2">
    <source>
        <dbReference type="EMBL" id="KAK7738564.1"/>
    </source>
</evidence>
<evidence type="ECO:0000313" key="3">
    <source>
        <dbReference type="Proteomes" id="UP001320245"/>
    </source>
</evidence>
<dbReference type="SUPFAM" id="SSF50129">
    <property type="entry name" value="GroES-like"/>
    <property type="match status" value="1"/>
</dbReference>
<comment type="caution">
    <text evidence="2">The sequence shown here is derived from an EMBL/GenBank/DDBJ whole genome shotgun (WGS) entry which is preliminary data.</text>
</comment>
<dbReference type="SUPFAM" id="SSF51735">
    <property type="entry name" value="NAD(P)-binding Rossmann-fold domains"/>
    <property type="match status" value="1"/>
</dbReference>
<dbReference type="GO" id="GO:0016491">
    <property type="term" value="F:oxidoreductase activity"/>
    <property type="evidence" value="ECO:0007669"/>
    <property type="project" value="InterPro"/>
</dbReference>
<dbReference type="InterPro" id="IPR013154">
    <property type="entry name" value="ADH-like_N"/>
</dbReference>
<gene>
    <name evidence="2" type="ORF">SLS53_006084</name>
</gene>
<dbReference type="InterPro" id="IPR050700">
    <property type="entry name" value="YIM1/Zinc_Alcohol_DH_Fams"/>
</dbReference>
<keyword evidence="3" id="KW-1185">Reference proteome</keyword>
<dbReference type="Gene3D" id="3.40.50.720">
    <property type="entry name" value="NAD(P)-binding Rossmann-like Domain"/>
    <property type="match status" value="1"/>
</dbReference>
<name>A0AAN9U3Y6_9PEZI</name>
<dbReference type="Gene3D" id="3.90.180.10">
    <property type="entry name" value="Medium-chain alcohol dehydrogenases, catalytic domain"/>
    <property type="match status" value="1"/>
</dbReference>
<dbReference type="PANTHER" id="PTHR11695:SF648">
    <property type="entry name" value="ZINC-BINDING OXIDOREDUCTASE"/>
    <property type="match status" value="1"/>
</dbReference>
<accession>A0AAN9U3Y6</accession>
<dbReference type="InterPro" id="IPR036291">
    <property type="entry name" value="NAD(P)-bd_dom_sf"/>
</dbReference>
<proteinExistence type="predicted"/>
<dbReference type="EMBL" id="JAJSPL020000025">
    <property type="protein sequence ID" value="KAK7738564.1"/>
    <property type="molecule type" value="Genomic_DNA"/>
</dbReference>
<feature type="domain" description="Enoyl reductase (ER)" evidence="1">
    <location>
        <begin position="11"/>
        <end position="362"/>
    </location>
</feature>
<protein>
    <recommendedName>
        <fullName evidence="1">Enoyl reductase (ER) domain-containing protein</fullName>
    </recommendedName>
</protein>
<reference evidence="2 3" key="1">
    <citation type="journal article" date="2023" name="PLoS ONE">
        <title>Cytospora paraplurivora sp. nov. isolated from orchards with fruit tree decline syndrome in Ontario, Canada.</title>
        <authorList>
            <person name="Ilyukhin E."/>
            <person name="Nguyen H.D.T."/>
            <person name="Castle A.J."/>
            <person name="Ellouze W."/>
        </authorList>
    </citation>
    <scope>NUCLEOTIDE SEQUENCE [LARGE SCALE GENOMIC DNA]</scope>
    <source>
        <strain evidence="2 3">FDS-564</strain>
    </source>
</reference>
<dbReference type="InterPro" id="IPR011032">
    <property type="entry name" value="GroES-like_sf"/>
</dbReference>
<dbReference type="AlphaFoldDB" id="A0AAN9U3Y6"/>